<dbReference type="EMBL" id="BAABLK010000085">
    <property type="protein sequence ID" value="GAA5228629.1"/>
    <property type="molecule type" value="Genomic_DNA"/>
</dbReference>
<dbReference type="PANTHER" id="PTHR30563:SF0">
    <property type="entry name" value="DNA RECOMBINATION PROTEIN RMUC"/>
    <property type="match status" value="1"/>
</dbReference>
<evidence type="ECO:0000256" key="6">
    <source>
        <dbReference type="SAM" id="MobiDB-lite"/>
    </source>
</evidence>
<gene>
    <name evidence="7" type="ORF">GCM10025778_31680</name>
</gene>
<proteinExistence type="inferred from homology"/>
<feature type="region of interest" description="Disordered" evidence="6">
    <location>
        <begin position="398"/>
        <end position="436"/>
    </location>
</feature>
<evidence type="ECO:0000256" key="5">
    <source>
        <dbReference type="SAM" id="Coils"/>
    </source>
</evidence>
<keyword evidence="8" id="KW-1185">Reference proteome</keyword>
<dbReference type="PANTHER" id="PTHR30563">
    <property type="entry name" value="DNA RECOMBINATION PROTEIN RMUC"/>
    <property type="match status" value="1"/>
</dbReference>
<sequence length="436" mass="47100">MDALLWVAALFALVVGFVLGVGTWWYINRAPHSASRAEARSVRGELAQTSSMLAVAQAQVAELRERINEERVREHQDQSVLHALAPVAEQLRQVSAQVSVLERDRVEQFGQLSEQLVQAAQNDSELLRTTNTLAAALGNNAARGTWGETQLRRVVEAAGMLSHVDFSEQLRTTEGLRPDMVVRLPGEKMIVLDAKVPLAAYLKAQQLAGAPDEASRTRAKELMKDHAKALRQHVDALASKSYWSAVQGSPELVVCFLPAESFLADALAADPALLDHAFSKNVALASPATLLAMLKGLAFAWRQELLTENARELFVRSRELYERLGTMGGHVAKLGASLRGSVERYNAFVGALESRVLPSARRIRDMDPGLGAEHDPAAALHDLPVIEQSTRALSAGEFLGVPTSTGGQDPTAEAGHEAFADPDDQGPEGIRRGPAA</sequence>
<keyword evidence="3 5" id="KW-0175">Coiled coil</keyword>
<feature type="coiled-coil region" evidence="5">
    <location>
        <begin position="46"/>
        <end position="73"/>
    </location>
</feature>
<evidence type="ECO:0000313" key="7">
    <source>
        <dbReference type="EMBL" id="GAA5228629.1"/>
    </source>
</evidence>
<evidence type="ECO:0000256" key="1">
    <source>
        <dbReference type="ARBA" id="ARBA00003416"/>
    </source>
</evidence>
<keyword evidence="4" id="KW-0233">DNA recombination</keyword>
<evidence type="ECO:0000256" key="2">
    <source>
        <dbReference type="ARBA" id="ARBA00009840"/>
    </source>
</evidence>
<evidence type="ECO:0000313" key="8">
    <source>
        <dbReference type="Proteomes" id="UP001501257"/>
    </source>
</evidence>
<dbReference type="RefSeq" id="WP_210100243.1">
    <property type="nucleotide sequence ID" value="NZ_BAABLK010000085.1"/>
</dbReference>
<protein>
    <submittedName>
        <fullName evidence="7">DNA recombination protein RmuC</fullName>
    </submittedName>
</protein>
<evidence type="ECO:0000256" key="4">
    <source>
        <dbReference type="ARBA" id="ARBA00023172"/>
    </source>
</evidence>
<reference evidence="8" key="1">
    <citation type="journal article" date="2019" name="Int. J. Syst. Evol. Microbiol.">
        <title>The Global Catalogue of Microorganisms (GCM) 10K type strain sequencing project: providing services to taxonomists for standard genome sequencing and annotation.</title>
        <authorList>
            <consortium name="The Broad Institute Genomics Platform"/>
            <consortium name="The Broad Institute Genome Sequencing Center for Infectious Disease"/>
            <person name="Wu L."/>
            <person name="Ma J."/>
        </authorList>
    </citation>
    <scope>NUCLEOTIDE SEQUENCE [LARGE SCALE GENOMIC DNA]</scope>
    <source>
        <strain evidence="8">JCM 18952</strain>
    </source>
</reference>
<dbReference type="Pfam" id="PF02646">
    <property type="entry name" value="RmuC"/>
    <property type="match status" value="1"/>
</dbReference>
<name>A0ABP9TPF8_9MICC</name>
<evidence type="ECO:0000256" key="3">
    <source>
        <dbReference type="ARBA" id="ARBA00023054"/>
    </source>
</evidence>
<comment type="function">
    <text evidence="1">Involved in DNA recombination.</text>
</comment>
<organism evidence="7 8">
    <name type="scientific">Paeniglutamicibacter antarcticus</name>
    <dbReference type="NCBI Taxonomy" id="494023"/>
    <lineage>
        <taxon>Bacteria</taxon>
        <taxon>Bacillati</taxon>
        <taxon>Actinomycetota</taxon>
        <taxon>Actinomycetes</taxon>
        <taxon>Micrococcales</taxon>
        <taxon>Micrococcaceae</taxon>
        <taxon>Paeniglutamicibacter</taxon>
    </lineage>
</organism>
<comment type="similarity">
    <text evidence="2">Belongs to the RmuC family.</text>
</comment>
<accession>A0ABP9TPF8</accession>
<dbReference type="Proteomes" id="UP001501257">
    <property type="component" value="Unassembled WGS sequence"/>
</dbReference>
<comment type="caution">
    <text evidence="7">The sequence shown here is derived from an EMBL/GenBank/DDBJ whole genome shotgun (WGS) entry which is preliminary data.</text>
</comment>
<dbReference type="InterPro" id="IPR003798">
    <property type="entry name" value="DNA_recombination_RmuC"/>
</dbReference>